<evidence type="ECO:0000313" key="1">
    <source>
        <dbReference type="EMBL" id="MBD2198601.1"/>
    </source>
</evidence>
<organism evidence="1 2">
    <name type="scientific">Calothrix parietina FACHB-288</name>
    <dbReference type="NCBI Taxonomy" id="2692896"/>
    <lineage>
        <taxon>Bacteria</taxon>
        <taxon>Bacillati</taxon>
        <taxon>Cyanobacteriota</taxon>
        <taxon>Cyanophyceae</taxon>
        <taxon>Nostocales</taxon>
        <taxon>Calotrichaceae</taxon>
        <taxon>Calothrix</taxon>
    </lineage>
</organism>
<sequence>MTSPYRVRAFLHIWDAPNRRGAENTEIRDYRGIDGNKIFIQPGNG</sequence>
<gene>
    <name evidence="1" type="ORF">H6G24_24450</name>
</gene>
<keyword evidence="2" id="KW-1185">Reference proteome</keyword>
<protein>
    <submittedName>
        <fullName evidence="1">Uncharacterized protein</fullName>
    </submittedName>
</protein>
<accession>A0ABR8AF76</accession>
<comment type="caution">
    <text evidence="1">The sequence shown here is derived from an EMBL/GenBank/DDBJ whole genome shotgun (WGS) entry which is preliminary data.</text>
</comment>
<reference evidence="1 2" key="1">
    <citation type="journal article" date="2020" name="ISME J.">
        <title>Comparative genomics reveals insights into cyanobacterial evolution and habitat adaptation.</title>
        <authorList>
            <person name="Chen M.Y."/>
            <person name="Teng W.K."/>
            <person name="Zhao L."/>
            <person name="Hu C.X."/>
            <person name="Zhou Y.K."/>
            <person name="Han B.P."/>
            <person name="Song L.R."/>
            <person name="Shu W.S."/>
        </authorList>
    </citation>
    <scope>NUCLEOTIDE SEQUENCE [LARGE SCALE GENOMIC DNA]</scope>
    <source>
        <strain evidence="1 2">FACHB-288</strain>
    </source>
</reference>
<dbReference type="RefSeq" id="WP_190546400.1">
    <property type="nucleotide sequence ID" value="NZ_CAWPNO010000077.1"/>
</dbReference>
<name>A0ABR8AF76_9CYAN</name>
<dbReference type="Proteomes" id="UP000658514">
    <property type="component" value="Unassembled WGS sequence"/>
</dbReference>
<proteinExistence type="predicted"/>
<evidence type="ECO:0000313" key="2">
    <source>
        <dbReference type="Proteomes" id="UP000658514"/>
    </source>
</evidence>
<dbReference type="EMBL" id="JACJQH010000043">
    <property type="protein sequence ID" value="MBD2198601.1"/>
    <property type="molecule type" value="Genomic_DNA"/>
</dbReference>